<comment type="similarity">
    <text evidence="2">Belongs to the ACC deaminase/D-cysteine desulfhydrase family.</text>
</comment>
<feature type="active site" description="Nucleophile" evidence="4">
    <location>
        <position position="65"/>
    </location>
</feature>
<dbReference type="AlphaFoldDB" id="A0A3G2T537"/>
<evidence type="ECO:0000256" key="1">
    <source>
        <dbReference type="ARBA" id="ARBA00001933"/>
    </source>
</evidence>
<dbReference type="SUPFAM" id="SSF53686">
    <property type="entry name" value="Tryptophan synthase beta subunit-like PLP-dependent enzymes"/>
    <property type="match status" value="1"/>
</dbReference>
<dbReference type="PANTHER" id="PTHR43780">
    <property type="entry name" value="1-AMINOCYCLOPROPANE-1-CARBOXYLATE DEAMINASE-RELATED"/>
    <property type="match status" value="1"/>
</dbReference>
<feature type="domain" description="Tryptophan synthase beta chain-like PALP" evidence="6">
    <location>
        <begin position="22"/>
        <end position="281"/>
    </location>
</feature>
<evidence type="ECO:0000313" key="7">
    <source>
        <dbReference type="EMBL" id="AYO55368.1"/>
    </source>
</evidence>
<dbReference type="RefSeq" id="WP_087552357.1">
    <property type="nucleotide sequence ID" value="NZ_CP033133.1"/>
</dbReference>
<dbReference type="GO" id="GO:0019148">
    <property type="term" value="F:D-cysteine desulfhydrase activity"/>
    <property type="evidence" value="ECO:0007669"/>
    <property type="project" value="TreeGrafter"/>
</dbReference>
<gene>
    <name evidence="7" type="ORF">CDG68_17690</name>
</gene>
<dbReference type="Gene3D" id="3.40.50.1100">
    <property type="match status" value="2"/>
</dbReference>
<dbReference type="InterPro" id="IPR001926">
    <property type="entry name" value="TrpB-like_PALP"/>
</dbReference>
<dbReference type="Pfam" id="PF00291">
    <property type="entry name" value="PALP"/>
    <property type="match status" value="1"/>
</dbReference>
<dbReference type="InterPro" id="IPR027278">
    <property type="entry name" value="ACCD_DCysDesulf"/>
</dbReference>
<accession>A0A3G2T537</accession>
<evidence type="ECO:0000259" key="6">
    <source>
        <dbReference type="Pfam" id="PF00291"/>
    </source>
</evidence>
<organism evidence="7 8">
    <name type="scientific">Acinetobacter wuhouensis</name>
    <dbReference type="NCBI Taxonomy" id="1879050"/>
    <lineage>
        <taxon>Bacteria</taxon>
        <taxon>Pseudomonadati</taxon>
        <taxon>Pseudomonadota</taxon>
        <taxon>Gammaproteobacteria</taxon>
        <taxon>Moraxellales</taxon>
        <taxon>Moraxellaceae</taxon>
        <taxon>Acinetobacter</taxon>
    </lineage>
</organism>
<evidence type="ECO:0000256" key="4">
    <source>
        <dbReference type="PIRSR" id="PIRSR006278-1"/>
    </source>
</evidence>
<dbReference type="Proteomes" id="UP000279962">
    <property type="component" value="Chromosome"/>
</dbReference>
<dbReference type="InterPro" id="IPR036052">
    <property type="entry name" value="TrpB-like_PALP_sf"/>
</dbReference>
<proteinExistence type="inferred from homology"/>
<sequence length="290" mass="32799">MFDQIAQAIPYQTIQVDSSTHIAIKRLDQIHPQISGNKFFKLKYNFLEAQRLGDKKILTFGGAYSNHIAATAYAAHRFGFDSIGIIRGEELTNKTLNHTLSTAQQFGMQLQFVSREKYRLKDTNEFLQELKLHYPNTYIIPEGGSNELAIQGCREILTEDDLKNYDVICCAVGTGGTIAGLIEASAKHQKVLGFSALKGDFLTDDVAQLTNKRNWKILDDYCCGGYAKTNDELFQFIKSFEKQYQIPLEHIYTGKMMFGIFDLIQKQYFPKNSRILVIHSGGLQGKSNVD</sequence>
<dbReference type="PANTHER" id="PTHR43780:SF2">
    <property type="entry name" value="1-AMINOCYCLOPROPANE-1-CARBOXYLATE DEAMINASE-RELATED"/>
    <property type="match status" value="1"/>
</dbReference>
<evidence type="ECO:0000256" key="5">
    <source>
        <dbReference type="PIRSR" id="PIRSR006278-2"/>
    </source>
</evidence>
<comment type="cofactor">
    <cofactor evidence="1">
        <name>pyridoxal 5'-phosphate</name>
        <dbReference type="ChEBI" id="CHEBI:597326"/>
    </cofactor>
</comment>
<dbReference type="PIRSF" id="PIRSF006278">
    <property type="entry name" value="ACCD_DCysDesulf"/>
    <property type="match status" value="1"/>
</dbReference>
<keyword evidence="3 5" id="KW-0663">Pyridoxal phosphate</keyword>
<feature type="modified residue" description="N6-(pyridoxal phosphate)lysine" evidence="5">
    <location>
        <position position="38"/>
    </location>
</feature>
<evidence type="ECO:0000313" key="8">
    <source>
        <dbReference type="Proteomes" id="UP000279962"/>
    </source>
</evidence>
<reference evidence="7 8" key="1">
    <citation type="submission" date="2018-10" db="EMBL/GenBank/DDBJ databases">
        <title>The complete genome of Acinetobacter wuhouensis strain WCHAW010062.</title>
        <authorList>
            <person name="Hu Y."/>
            <person name="Long H."/>
            <person name="Feng Y."/>
            <person name="Zong Z."/>
        </authorList>
    </citation>
    <scope>NUCLEOTIDE SEQUENCE [LARGE SCALE GENOMIC DNA]</scope>
    <source>
        <strain evidence="7 8">WCHAW010062</strain>
    </source>
</reference>
<protein>
    <submittedName>
        <fullName evidence="7">1-aminocyclopropane-1-carboxylate deaminase/D-cysteine desulfhydrase</fullName>
    </submittedName>
</protein>
<evidence type="ECO:0000256" key="2">
    <source>
        <dbReference type="ARBA" id="ARBA00008639"/>
    </source>
</evidence>
<evidence type="ECO:0000256" key="3">
    <source>
        <dbReference type="ARBA" id="ARBA00022898"/>
    </source>
</evidence>
<dbReference type="EMBL" id="CP033133">
    <property type="protein sequence ID" value="AYO55368.1"/>
    <property type="molecule type" value="Genomic_DNA"/>
</dbReference>
<name>A0A3G2T537_9GAMM</name>